<protein>
    <submittedName>
        <fullName evidence="1">Uncharacterized protein</fullName>
    </submittedName>
</protein>
<evidence type="ECO:0000313" key="2">
    <source>
        <dbReference type="Proteomes" id="UP000473658"/>
    </source>
</evidence>
<comment type="caution">
    <text evidence="1">The sequence shown here is derived from an EMBL/GenBank/DDBJ whole genome shotgun (WGS) entry which is preliminary data.</text>
</comment>
<reference evidence="1 2" key="1">
    <citation type="submission" date="2018-08" db="EMBL/GenBank/DDBJ databases">
        <title>Crown Gall in kiwifruit.</title>
        <authorList>
            <person name="Visnovsky S.B."/>
            <person name="Pitman A.R."/>
        </authorList>
    </citation>
    <scope>NUCLEOTIDE SEQUENCE [LARGE SCALE GENOMIC DNA]</scope>
    <source>
        <strain evidence="1 2">SBV_302_78_2</strain>
    </source>
</reference>
<dbReference type="AlphaFoldDB" id="A0AA88EW05"/>
<proteinExistence type="predicted"/>
<organism evidence="1 2">
    <name type="scientific">Rhizobium rhizogenes</name>
    <name type="common">Agrobacterium rhizogenes</name>
    <dbReference type="NCBI Taxonomy" id="359"/>
    <lineage>
        <taxon>Bacteria</taxon>
        <taxon>Pseudomonadati</taxon>
        <taxon>Pseudomonadota</taxon>
        <taxon>Alphaproteobacteria</taxon>
        <taxon>Hyphomicrobiales</taxon>
        <taxon>Rhizobiaceae</taxon>
        <taxon>Rhizobium/Agrobacterium group</taxon>
        <taxon>Rhizobium</taxon>
    </lineage>
</organism>
<name>A0AA88EW05_RHIRH</name>
<gene>
    <name evidence="1" type="ORF">DXM27_24640</name>
</gene>
<evidence type="ECO:0000313" key="1">
    <source>
        <dbReference type="EMBL" id="KAA3497935.1"/>
    </source>
</evidence>
<accession>A0AA88EW05</accession>
<dbReference type="EMBL" id="QRFF01000011">
    <property type="protein sequence ID" value="KAA3497935.1"/>
    <property type="molecule type" value="Genomic_DNA"/>
</dbReference>
<dbReference type="Proteomes" id="UP000473658">
    <property type="component" value="Unassembled WGS sequence"/>
</dbReference>
<sequence length="74" mass="7806">MTVLRPGAIDAAPLRPERSGGWPGAAFLAREECKLVCRGRKLRMAVAVRAIETKASFGHTKSIEVCVGVASPTG</sequence>